<dbReference type="Gene3D" id="3.20.20.140">
    <property type="entry name" value="Metal-dependent hydrolases"/>
    <property type="match status" value="1"/>
</dbReference>
<sequence length="430" mass="45345">MLRTVATALAATALAGLAQAQDAEEALTVIHAGWLLAVPGEAPLEQQSILVRGERIEGIQAGYVTPDGATVIDLSDDYVMPGFIDSHVHLQSELGPGRRFNTFTESPSDLAFAGADNARTTLMAGFTTVQDVGGNFEAALALRDAVDAGFVPGPRMRVAGTAVTPTGGHADVNGFALDVLHQFTSPTACNGPAQCREAVRTLIRGGADVIKITATGGVLSDTAAGVERQFFDDELESIVEAAHMMGRQVTAHAHGVTGINAFLEAGGDSIEHGTYLDTDSIRLMRRNGAYLVPTVLAGVTVAELAETADFMTDNQRAKSRSVGPQMLEMARRAHDGGVTIAFGTDSGVSRHGDNAREFELLVEAGLTPMEAIETATIHASRHVRMDSDIGTIETGKYADIVAVDGNPLENISELRDVDFVMKNGTVYLSE</sequence>
<gene>
    <name evidence="3" type="ORF">GCM10017621_25620</name>
</gene>
<evidence type="ECO:0000313" key="3">
    <source>
        <dbReference type="EMBL" id="GLK53054.1"/>
    </source>
</evidence>
<proteinExistence type="predicted"/>
<dbReference type="InterPro" id="IPR051781">
    <property type="entry name" value="Metallo-dep_Hydrolase"/>
</dbReference>
<feature type="signal peptide" evidence="1">
    <location>
        <begin position="1"/>
        <end position="20"/>
    </location>
</feature>
<feature type="chain" id="PRO_5040757967" evidence="1">
    <location>
        <begin position="21"/>
        <end position="430"/>
    </location>
</feature>
<dbReference type="InterPro" id="IPR057744">
    <property type="entry name" value="OTAase-like"/>
</dbReference>
<dbReference type="AlphaFoldDB" id="A0A9W6MPL1"/>
<reference evidence="3" key="1">
    <citation type="journal article" date="2014" name="Int. J. Syst. Evol. Microbiol.">
        <title>Complete genome sequence of Corynebacterium casei LMG S-19264T (=DSM 44701T), isolated from a smear-ripened cheese.</title>
        <authorList>
            <consortium name="US DOE Joint Genome Institute (JGI-PGF)"/>
            <person name="Walter F."/>
            <person name="Albersmeier A."/>
            <person name="Kalinowski J."/>
            <person name="Ruckert C."/>
        </authorList>
    </citation>
    <scope>NUCLEOTIDE SEQUENCE</scope>
    <source>
        <strain evidence="3">VKM B-1513</strain>
    </source>
</reference>
<dbReference type="Gene3D" id="2.30.40.10">
    <property type="entry name" value="Urease, subunit C, domain 1"/>
    <property type="match status" value="1"/>
</dbReference>
<dbReference type="InterPro" id="IPR032466">
    <property type="entry name" value="Metal_Hydrolase"/>
</dbReference>
<dbReference type="Proteomes" id="UP001143486">
    <property type="component" value="Unassembled WGS sequence"/>
</dbReference>
<dbReference type="PANTHER" id="PTHR43135:SF3">
    <property type="entry name" value="ALPHA-D-RIBOSE 1-METHYLPHOSPHONATE 5-TRIPHOSPHATE DIPHOSPHATASE"/>
    <property type="match status" value="1"/>
</dbReference>
<protein>
    <submittedName>
        <fullName evidence="3">Xaa-Pro dipeptidase</fullName>
    </submittedName>
</protein>
<comment type="caution">
    <text evidence="3">The sequence shown here is derived from an EMBL/GenBank/DDBJ whole genome shotgun (WGS) entry which is preliminary data.</text>
</comment>
<dbReference type="PANTHER" id="PTHR43135">
    <property type="entry name" value="ALPHA-D-RIBOSE 1-METHYLPHOSPHONATE 5-TRIPHOSPHATE DIPHOSPHATASE"/>
    <property type="match status" value="1"/>
</dbReference>
<accession>A0A9W6MPL1</accession>
<keyword evidence="1" id="KW-0732">Signal</keyword>
<evidence type="ECO:0000259" key="2">
    <source>
        <dbReference type="Pfam" id="PF01979"/>
    </source>
</evidence>
<dbReference type="SUPFAM" id="SSF51338">
    <property type="entry name" value="Composite domain of metallo-dependent hydrolases"/>
    <property type="match status" value="1"/>
</dbReference>
<keyword evidence="4" id="KW-1185">Reference proteome</keyword>
<dbReference type="CDD" id="cd01299">
    <property type="entry name" value="Met_dep_hydrolase_A"/>
    <property type="match status" value="1"/>
</dbReference>
<name>A0A9W6MPL1_9PROT</name>
<evidence type="ECO:0000256" key="1">
    <source>
        <dbReference type="SAM" id="SignalP"/>
    </source>
</evidence>
<organism evidence="3 4">
    <name type="scientific">Maricaulis virginensis</name>
    <dbReference type="NCBI Taxonomy" id="144022"/>
    <lineage>
        <taxon>Bacteria</taxon>
        <taxon>Pseudomonadati</taxon>
        <taxon>Pseudomonadota</taxon>
        <taxon>Alphaproteobacteria</taxon>
        <taxon>Maricaulales</taxon>
        <taxon>Maricaulaceae</taxon>
        <taxon>Maricaulis</taxon>
    </lineage>
</organism>
<dbReference type="EMBL" id="BSFE01000007">
    <property type="protein sequence ID" value="GLK53054.1"/>
    <property type="molecule type" value="Genomic_DNA"/>
</dbReference>
<evidence type="ECO:0000313" key="4">
    <source>
        <dbReference type="Proteomes" id="UP001143486"/>
    </source>
</evidence>
<dbReference type="RefSeq" id="WP_271187412.1">
    <property type="nucleotide sequence ID" value="NZ_BSFE01000007.1"/>
</dbReference>
<dbReference type="InterPro" id="IPR011059">
    <property type="entry name" value="Metal-dep_hydrolase_composite"/>
</dbReference>
<dbReference type="InterPro" id="IPR006680">
    <property type="entry name" value="Amidohydro-rel"/>
</dbReference>
<feature type="domain" description="Amidohydrolase-related" evidence="2">
    <location>
        <begin position="78"/>
        <end position="426"/>
    </location>
</feature>
<dbReference type="Pfam" id="PF01979">
    <property type="entry name" value="Amidohydro_1"/>
    <property type="match status" value="1"/>
</dbReference>
<dbReference type="SUPFAM" id="SSF51556">
    <property type="entry name" value="Metallo-dependent hydrolases"/>
    <property type="match status" value="1"/>
</dbReference>
<reference evidence="3" key="2">
    <citation type="submission" date="2023-01" db="EMBL/GenBank/DDBJ databases">
        <authorList>
            <person name="Sun Q."/>
            <person name="Evtushenko L."/>
        </authorList>
    </citation>
    <scope>NUCLEOTIDE SEQUENCE</scope>
    <source>
        <strain evidence="3">VKM B-1513</strain>
    </source>
</reference>
<dbReference type="GO" id="GO:0016810">
    <property type="term" value="F:hydrolase activity, acting on carbon-nitrogen (but not peptide) bonds"/>
    <property type="evidence" value="ECO:0007669"/>
    <property type="project" value="InterPro"/>
</dbReference>